<comment type="caution">
    <text evidence="1">The sequence shown here is derived from an EMBL/GenBank/DDBJ whole genome shotgun (WGS) entry which is preliminary data.</text>
</comment>
<reference evidence="1" key="1">
    <citation type="submission" date="2019-05" db="EMBL/GenBank/DDBJ databases">
        <title>Revised genome assembly of Burkholderiaceae (previously Ralstonia) sp. PBA.</title>
        <authorList>
            <person name="Gan H.M."/>
        </authorList>
    </citation>
    <scope>NUCLEOTIDE SEQUENCE</scope>
    <source>
        <strain evidence="1">PBA</strain>
    </source>
</reference>
<proteinExistence type="predicted"/>
<sequence>MLPLLLLISLGVGVLIGAVGVGGVLLIPALNVTAGLTIQQSMATALFTFIFTGIVGTWLFQKRGSIDWGITVPLCIGAALFGFLGAWANTWLDSRVLTLILAGLIVFAGVYTLRGSTGSHQEAFAGQRRRQQWLLAAIGAAVGFGSGLTGVGGPALSVPLLLLFGFSPLSAIGASQVIQILASVSGTLGNLQFGTIDFKLAAIVAVVEVIGVVIGVRIVHAVNAQVLRKAVAILCLLVGAGLALRAFGIL</sequence>
<organism evidence="1 2">
    <name type="scientific">Imbroritus primus</name>
    <dbReference type="NCBI Taxonomy" id="3058603"/>
    <lineage>
        <taxon>Bacteria</taxon>
        <taxon>Pseudomonadati</taxon>
        <taxon>Pseudomonadota</taxon>
        <taxon>Betaproteobacteria</taxon>
        <taxon>Burkholderiales</taxon>
        <taxon>Burkholderiaceae</taxon>
        <taxon>Imbroritus</taxon>
    </lineage>
</organism>
<gene>
    <name evidence="1" type="ORF">MW7_002280</name>
</gene>
<evidence type="ECO:0000313" key="1">
    <source>
        <dbReference type="EMBL" id="TMS59452.1"/>
    </source>
</evidence>
<evidence type="ECO:0000313" key="2">
    <source>
        <dbReference type="Proteomes" id="UP000004277"/>
    </source>
</evidence>
<keyword evidence="2" id="KW-1185">Reference proteome</keyword>
<protein>
    <submittedName>
        <fullName evidence="1">Sulfite exporter TauE/SafE family protein</fullName>
    </submittedName>
</protein>
<name>A0ACD3STE8_9BURK</name>
<accession>A0ACD3STE8</accession>
<dbReference type="EMBL" id="AKCV02000007">
    <property type="protein sequence ID" value="TMS59452.1"/>
    <property type="molecule type" value="Genomic_DNA"/>
</dbReference>
<dbReference type="Proteomes" id="UP000004277">
    <property type="component" value="Unassembled WGS sequence"/>
</dbReference>